<evidence type="ECO:0000259" key="4">
    <source>
        <dbReference type="PROSITE" id="PS50110"/>
    </source>
</evidence>
<dbReference type="KEGG" id="acru:HHL28_09680"/>
<dbReference type="SUPFAM" id="SSF52172">
    <property type="entry name" value="CheY-like"/>
    <property type="match status" value="1"/>
</dbReference>
<evidence type="ECO:0000256" key="2">
    <source>
        <dbReference type="PROSITE-ProRule" id="PRU00169"/>
    </source>
</evidence>
<dbReference type="InterPro" id="IPR001789">
    <property type="entry name" value="Sig_transdc_resp-reg_receiver"/>
</dbReference>
<gene>
    <name evidence="5" type="ORF">HHL28_09680</name>
</gene>
<proteinExistence type="predicted"/>
<dbReference type="Pfam" id="PF00072">
    <property type="entry name" value="Response_reg"/>
    <property type="match status" value="1"/>
</dbReference>
<dbReference type="CDD" id="cd00156">
    <property type="entry name" value="REC"/>
    <property type="match status" value="1"/>
</dbReference>
<evidence type="ECO:0000256" key="1">
    <source>
        <dbReference type="ARBA" id="ARBA00022553"/>
    </source>
</evidence>
<dbReference type="PROSITE" id="PS50110">
    <property type="entry name" value="RESPONSE_REGULATORY"/>
    <property type="match status" value="1"/>
</dbReference>
<protein>
    <submittedName>
        <fullName evidence="5">Response regulator</fullName>
    </submittedName>
</protein>
<dbReference type="Proteomes" id="UP000501891">
    <property type="component" value="Chromosome"/>
</dbReference>
<evidence type="ECO:0000256" key="3">
    <source>
        <dbReference type="SAM" id="MobiDB-lite"/>
    </source>
</evidence>
<reference evidence="5" key="1">
    <citation type="submission" date="2020-04" db="EMBL/GenBank/DDBJ databases">
        <title>A desert anoxygenic phototrophic bacterium fixes CO2 using RubisCO under aerobic conditions.</title>
        <authorList>
            <person name="Tang K."/>
        </authorList>
    </citation>
    <scope>NUCLEOTIDE SEQUENCE [LARGE SCALE GENOMIC DNA]</scope>
    <source>
        <strain evidence="5">MIMtkB3</strain>
    </source>
</reference>
<feature type="modified residue" description="4-aspartylphosphate" evidence="2">
    <location>
        <position position="51"/>
    </location>
</feature>
<accession>A0A858R7G5</accession>
<dbReference type="PANTHER" id="PTHR44591:SF3">
    <property type="entry name" value="RESPONSE REGULATORY DOMAIN-CONTAINING PROTEIN"/>
    <property type="match status" value="1"/>
</dbReference>
<dbReference type="PANTHER" id="PTHR44591">
    <property type="entry name" value="STRESS RESPONSE REGULATOR PROTEIN 1"/>
    <property type="match status" value="1"/>
</dbReference>
<dbReference type="GO" id="GO:0000160">
    <property type="term" value="P:phosphorelay signal transduction system"/>
    <property type="evidence" value="ECO:0007669"/>
    <property type="project" value="InterPro"/>
</dbReference>
<dbReference type="InterPro" id="IPR011006">
    <property type="entry name" value="CheY-like_superfamily"/>
</dbReference>
<keyword evidence="6" id="KW-1185">Reference proteome</keyword>
<feature type="compositionally biased region" description="Low complexity" evidence="3">
    <location>
        <begin position="92"/>
        <end position="114"/>
    </location>
</feature>
<dbReference type="AlphaFoldDB" id="A0A858R7G5"/>
<sequence length="114" mass="12311">MHVIVAEDEALVAMMFEAALSQAGYRVSLARDGQEALELLDQDPADAVVTDLRMPRMDGRDLILRLRARDPGLPILVVTGYQGDAGNVGRGTRWSPSSASRSAPRASPTTWTTC</sequence>
<feature type="region of interest" description="Disordered" evidence="3">
    <location>
        <begin position="85"/>
        <end position="114"/>
    </location>
</feature>
<keyword evidence="1 2" id="KW-0597">Phosphoprotein</keyword>
<feature type="domain" description="Response regulatory" evidence="4">
    <location>
        <begin position="2"/>
        <end position="110"/>
    </location>
</feature>
<evidence type="ECO:0000313" key="5">
    <source>
        <dbReference type="EMBL" id="QJE73327.1"/>
    </source>
</evidence>
<name>A0A858R7G5_9PROT</name>
<evidence type="ECO:0000313" key="6">
    <source>
        <dbReference type="Proteomes" id="UP000501891"/>
    </source>
</evidence>
<organism evidence="5 6">
    <name type="scientific">Aerophototrophica crusticola</name>
    <dbReference type="NCBI Taxonomy" id="1709002"/>
    <lineage>
        <taxon>Bacteria</taxon>
        <taxon>Pseudomonadati</taxon>
        <taxon>Pseudomonadota</taxon>
        <taxon>Alphaproteobacteria</taxon>
        <taxon>Rhodospirillales</taxon>
        <taxon>Rhodospirillaceae</taxon>
        <taxon>Aerophototrophica</taxon>
    </lineage>
</organism>
<dbReference type="InterPro" id="IPR050595">
    <property type="entry name" value="Bact_response_regulator"/>
</dbReference>
<dbReference type="EMBL" id="CP051775">
    <property type="protein sequence ID" value="QJE73327.1"/>
    <property type="molecule type" value="Genomic_DNA"/>
</dbReference>
<dbReference type="SMART" id="SM00448">
    <property type="entry name" value="REC"/>
    <property type="match status" value="1"/>
</dbReference>
<dbReference type="Gene3D" id="3.40.50.2300">
    <property type="match status" value="1"/>
</dbReference>